<evidence type="ECO:0000313" key="3">
    <source>
        <dbReference type="Proteomes" id="UP001152622"/>
    </source>
</evidence>
<organism evidence="2 3">
    <name type="scientific">Synaphobranchus kaupii</name>
    <name type="common">Kaup's arrowtooth eel</name>
    <dbReference type="NCBI Taxonomy" id="118154"/>
    <lineage>
        <taxon>Eukaryota</taxon>
        <taxon>Metazoa</taxon>
        <taxon>Chordata</taxon>
        <taxon>Craniata</taxon>
        <taxon>Vertebrata</taxon>
        <taxon>Euteleostomi</taxon>
        <taxon>Actinopterygii</taxon>
        <taxon>Neopterygii</taxon>
        <taxon>Teleostei</taxon>
        <taxon>Anguilliformes</taxon>
        <taxon>Synaphobranchidae</taxon>
        <taxon>Synaphobranchus</taxon>
    </lineage>
</organism>
<feature type="compositionally biased region" description="Basic residues" evidence="1">
    <location>
        <begin position="47"/>
        <end position="57"/>
    </location>
</feature>
<comment type="caution">
    <text evidence="2">The sequence shown here is derived from an EMBL/GenBank/DDBJ whole genome shotgun (WGS) entry which is preliminary data.</text>
</comment>
<sequence>MKGSECGRRKGRPDVQGSRSHNASGGLDQNQLQRPRCPGLFKPGPRSARRRAAPARVTHGFRKHGRFCEDEPPLYFLAFRQSRRAVGERLQLRQCLRSFNAGFYRDGPGLALSEEGGGTRNALVDGPAVRKH</sequence>
<name>A0A9Q1FVJ7_SYNKA</name>
<evidence type="ECO:0000313" key="2">
    <source>
        <dbReference type="EMBL" id="KAJ8368465.1"/>
    </source>
</evidence>
<dbReference type="AlphaFoldDB" id="A0A9Q1FVJ7"/>
<dbReference type="Proteomes" id="UP001152622">
    <property type="component" value="Chromosome 3"/>
</dbReference>
<feature type="region of interest" description="Disordered" evidence="1">
    <location>
        <begin position="1"/>
        <end position="57"/>
    </location>
</feature>
<gene>
    <name evidence="2" type="ORF">SKAU_G00084930</name>
</gene>
<protein>
    <submittedName>
        <fullName evidence="2">Uncharacterized protein</fullName>
    </submittedName>
</protein>
<proteinExistence type="predicted"/>
<reference evidence="2" key="1">
    <citation type="journal article" date="2023" name="Science">
        <title>Genome structures resolve the early diversification of teleost fishes.</title>
        <authorList>
            <person name="Parey E."/>
            <person name="Louis A."/>
            <person name="Montfort J."/>
            <person name="Bouchez O."/>
            <person name="Roques C."/>
            <person name="Iampietro C."/>
            <person name="Lluch J."/>
            <person name="Castinel A."/>
            <person name="Donnadieu C."/>
            <person name="Desvignes T."/>
            <person name="Floi Bucao C."/>
            <person name="Jouanno E."/>
            <person name="Wen M."/>
            <person name="Mejri S."/>
            <person name="Dirks R."/>
            <person name="Jansen H."/>
            <person name="Henkel C."/>
            <person name="Chen W.J."/>
            <person name="Zahm M."/>
            <person name="Cabau C."/>
            <person name="Klopp C."/>
            <person name="Thompson A.W."/>
            <person name="Robinson-Rechavi M."/>
            <person name="Braasch I."/>
            <person name="Lecointre G."/>
            <person name="Bobe J."/>
            <person name="Postlethwait J.H."/>
            <person name="Berthelot C."/>
            <person name="Roest Crollius H."/>
            <person name="Guiguen Y."/>
        </authorList>
    </citation>
    <scope>NUCLEOTIDE SEQUENCE</scope>
    <source>
        <strain evidence="2">WJC10195</strain>
    </source>
</reference>
<evidence type="ECO:0000256" key="1">
    <source>
        <dbReference type="SAM" id="MobiDB-lite"/>
    </source>
</evidence>
<accession>A0A9Q1FVJ7</accession>
<dbReference type="EMBL" id="JAINUF010000003">
    <property type="protein sequence ID" value="KAJ8368465.1"/>
    <property type="molecule type" value="Genomic_DNA"/>
</dbReference>
<feature type="compositionally biased region" description="Polar residues" evidence="1">
    <location>
        <begin position="17"/>
        <end position="33"/>
    </location>
</feature>
<keyword evidence="3" id="KW-1185">Reference proteome</keyword>